<organism evidence="2">
    <name type="scientific">Aureoumbra lagunensis</name>
    <dbReference type="NCBI Taxonomy" id="44058"/>
    <lineage>
        <taxon>Eukaryota</taxon>
        <taxon>Sar</taxon>
        <taxon>Stramenopiles</taxon>
        <taxon>Ochrophyta</taxon>
        <taxon>Pelagophyceae</taxon>
        <taxon>Pelagomonadales</taxon>
        <taxon>Aureoumbra</taxon>
    </lineage>
</organism>
<protein>
    <recommendedName>
        <fullName evidence="3">Exostosin GT47 domain-containing protein</fullName>
    </recommendedName>
</protein>
<feature type="signal peptide" evidence="1">
    <location>
        <begin position="1"/>
        <end position="17"/>
    </location>
</feature>
<keyword evidence="1" id="KW-0732">Signal</keyword>
<evidence type="ECO:0000256" key="1">
    <source>
        <dbReference type="SAM" id="SignalP"/>
    </source>
</evidence>
<sequence>MFKYLWILCGMLILAYARDGMKEKDLILRNQEARKLLREEEDACLCPQEMKTNVTSALVCAEVPLRFWINLHKLRCRLWCCTRKLTIALDWMPLVHWHRGGMQAFEPIIGMHTLVHFSDGILKKISENKYIAKVAPHRAPRNALVLSLALSSGIKTNISAALQAALIAATIQERERIIIIAHGDVSFPRLNLPSNIQVWATNLSPGPTQQNLKPIPIGISSGPSTRWVTTILHYLEQASSHNLPRRELLFCNGYRADAQRTQQLQKLNANGFTYCAPLPKLRAQQYWERLLAAKTVFCPRGFGVATFRTYEAILAQAIPIFLHYPPHTDLFRDLPVIAVNDLHSLTPVELQNTYNTIRKNLDSYDFKRAFAPFWIAQLARATIDTLSISTSVL</sequence>
<dbReference type="EMBL" id="HBIJ01016609">
    <property type="protein sequence ID" value="CAE0370299.1"/>
    <property type="molecule type" value="Transcribed_RNA"/>
</dbReference>
<dbReference type="AlphaFoldDB" id="A0A7S3JZY3"/>
<name>A0A7S3JZY3_9STRA</name>
<feature type="chain" id="PRO_5030993780" description="Exostosin GT47 domain-containing protein" evidence="1">
    <location>
        <begin position="18"/>
        <end position="393"/>
    </location>
</feature>
<proteinExistence type="predicted"/>
<reference evidence="2" key="1">
    <citation type="submission" date="2021-01" db="EMBL/GenBank/DDBJ databases">
        <authorList>
            <person name="Corre E."/>
            <person name="Pelletier E."/>
            <person name="Niang G."/>
            <person name="Scheremetjew M."/>
            <person name="Finn R."/>
            <person name="Kale V."/>
            <person name="Holt S."/>
            <person name="Cochrane G."/>
            <person name="Meng A."/>
            <person name="Brown T."/>
            <person name="Cohen L."/>
        </authorList>
    </citation>
    <scope>NUCLEOTIDE SEQUENCE</scope>
    <source>
        <strain evidence="2">CCMP1510</strain>
    </source>
</reference>
<evidence type="ECO:0000313" key="2">
    <source>
        <dbReference type="EMBL" id="CAE0370299.1"/>
    </source>
</evidence>
<evidence type="ECO:0008006" key="3">
    <source>
        <dbReference type="Google" id="ProtNLM"/>
    </source>
</evidence>
<gene>
    <name evidence="2" type="ORF">ALAG00032_LOCUS11063</name>
</gene>
<accession>A0A7S3JZY3</accession>